<dbReference type="STRING" id="1499966.U14_00576"/>
<dbReference type="PANTHER" id="PTHR42759:SF1">
    <property type="entry name" value="MAGNESIUM-CHELATASE SUBUNIT CHLD"/>
    <property type="match status" value="1"/>
</dbReference>
<evidence type="ECO:0000313" key="6">
    <source>
        <dbReference type="EMBL" id="GAK49354.1"/>
    </source>
</evidence>
<dbReference type="FunFam" id="3.40.50.300:FF:000640">
    <property type="entry name" value="MoxR family ATPase"/>
    <property type="match status" value="1"/>
</dbReference>
<dbReference type="InterPro" id="IPR027417">
    <property type="entry name" value="P-loop_NTPase"/>
</dbReference>
<dbReference type="Pfam" id="PF17863">
    <property type="entry name" value="AAA_lid_2"/>
    <property type="match status" value="1"/>
</dbReference>
<dbReference type="GO" id="GO:0016887">
    <property type="term" value="F:ATP hydrolysis activity"/>
    <property type="evidence" value="ECO:0007669"/>
    <property type="project" value="InterPro"/>
</dbReference>
<accession>A0A0S6VQC7</accession>
<name>A0A0S6VQC7_9BACT</name>
<dbReference type="GO" id="GO:0005524">
    <property type="term" value="F:ATP binding"/>
    <property type="evidence" value="ECO:0007669"/>
    <property type="project" value="UniProtKB-KW"/>
</dbReference>
<dbReference type="HOGENOM" id="CLU_034716_2_0_0"/>
<evidence type="ECO:0000256" key="3">
    <source>
        <dbReference type="ARBA" id="ARBA00061607"/>
    </source>
</evidence>
<comment type="similarity">
    <text evidence="3">Belongs to the MoxR family.</text>
</comment>
<organism evidence="6 7">
    <name type="scientific">Candidatus Moduliflexus flocculans</name>
    <dbReference type="NCBI Taxonomy" id="1499966"/>
    <lineage>
        <taxon>Bacteria</taxon>
        <taxon>Candidatus Moduliflexota</taxon>
        <taxon>Candidatus Moduliflexia</taxon>
        <taxon>Candidatus Moduliflexales</taxon>
        <taxon>Candidatus Moduliflexaceae</taxon>
    </lineage>
</organism>
<keyword evidence="7" id="KW-1185">Reference proteome</keyword>
<dbReference type="PIRSF" id="PIRSF002849">
    <property type="entry name" value="AAA_ATPase_chaperone_MoxR_prd"/>
    <property type="match status" value="1"/>
</dbReference>
<evidence type="ECO:0000259" key="5">
    <source>
        <dbReference type="Pfam" id="PF17863"/>
    </source>
</evidence>
<dbReference type="PANTHER" id="PTHR42759">
    <property type="entry name" value="MOXR FAMILY PROTEIN"/>
    <property type="match status" value="1"/>
</dbReference>
<dbReference type="Gene3D" id="3.40.50.300">
    <property type="entry name" value="P-loop containing nucleotide triphosphate hydrolases"/>
    <property type="match status" value="1"/>
</dbReference>
<dbReference type="Pfam" id="PF07726">
    <property type="entry name" value="AAA_3"/>
    <property type="match status" value="1"/>
</dbReference>
<feature type="domain" description="ATPase AAA-3" evidence="4">
    <location>
        <begin position="49"/>
        <end position="179"/>
    </location>
</feature>
<evidence type="ECO:0000259" key="4">
    <source>
        <dbReference type="Pfam" id="PF07726"/>
    </source>
</evidence>
<protein>
    <submittedName>
        <fullName evidence="6">ATPase associated with various cellular activities AAA_3</fullName>
    </submittedName>
</protein>
<evidence type="ECO:0000256" key="2">
    <source>
        <dbReference type="ARBA" id="ARBA00022840"/>
    </source>
</evidence>
<dbReference type="Gene3D" id="1.10.8.80">
    <property type="entry name" value="Magnesium chelatase subunit I, C-Terminal domain"/>
    <property type="match status" value="1"/>
</dbReference>
<feature type="domain" description="ChlI/MoxR AAA lid" evidence="5">
    <location>
        <begin position="255"/>
        <end position="322"/>
    </location>
</feature>
<proteinExistence type="inferred from homology"/>
<dbReference type="InterPro" id="IPR050764">
    <property type="entry name" value="CbbQ/NirQ/NorQ/GpvN"/>
</dbReference>
<dbReference type="EMBL" id="DF820455">
    <property type="protein sequence ID" value="GAK49354.1"/>
    <property type="molecule type" value="Genomic_DNA"/>
</dbReference>
<reference evidence="6 7" key="1">
    <citation type="journal article" date="2015" name="PeerJ">
        <title>First genomic representation of candidate bacterial phylum KSB3 points to enhanced environmental sensing as a trigger of wastewater bulking.</title>
        <authorList>
            <person name="Sekiguchi Y."/>
            <person name="Ohashi A."/>
            <person name="Parks D.H."/>
            <person name="Yamauchi T."/>
            <person name="Tyson G.W."/>
            <person name="Hugenholtz P."/>
        </authorList>
    </citation>
    <scope>NUCLEOTIDE SEQUENCE [LARGE SCALE GENOMIC DNA]</scope>
</reference>
<dbReference type="SUPFAM" id="SSF52540">
    <property type="entry name" value="P-loop containing nucleoside triphosphate hydrolases"/>
    <property type="match status" value="1"/>
</dbReference>
<sequence length="329" mass="37253">MYQDIRVINEMVQAESGFVETLKTEIAKVIVGQDYMVDRLLIGLLSDGHILLEGVPGLAKTLTVKTLSDCIQTKFQRIQFTPDLLPADLIGTMIYNQKEGVFVPKKGPIFTNIVLADEINRAPAKVQSGLLEAMQERQVTIGDTTFPLDAPFLVLATQNPIEQEGTYPLPEAQVDRFMLKLKISYPTRQEELQITERMAGGSPIVVRQVISPDDILRARSVVNQVYMDDKIKEYIIDIVFATREPKKYRLPELENMIEYGASPRASIYLHKAARAHAFLRRRGYVTPEDVKAVGLDILRHRVILSYEAEAEERQPEDIIKQIFDTVEVP</sequence>
<keyword evidence="2" id="KW-0067">ATP-binding</keyword>
<dbReference type="InterPro" id="IPR011703">
    <property type="entry name" value="ATPase_AAA-3"/>
</dbReference>
<evidence type="ECO:0000313" key="7">
    <source>
        <dbReference type="Proteomes" id="UP000030700"/>
    </source>
</evidence>
<dbReference type="InterPro" id="IPR041628">
    <property type="entry name" value="ChlI/MoxR_AAA_lid"/>
</dbReference>
<keyword evidence="1" id="KW-0547">Nucleotide-binding</keyword>
<dbReference type="Proteomes" id="UP000030700">
    <property type="component" value="Unassembled WGS sequence"/>
</dbReference>
<evidence type="ECO:0000256" key="1">
    <source>
        <dbReference type="ARBA" id="ARBA00022741"/>
    </source>
</evidence>
<dbReference type="AlphaFoldDB" id="A0A0S6VQC7"/>
<gene>
    <name evidence="6" type="ORF">U14_00576</name>
</gene>
<dbReference type="CDD" id="cd00009">
    <property type="entry name" value="AAA"/>
    <property type="match status" value="1"/>
</dbReference>